<evidence type="ECO:0000313" key="3">
    <source>
        <dbReference type="EMBL" id="CAF4631111.1"/>
    </source>
</evidence>
<dbReference type="EMBL" id="CAJOBH010104822">
    <property type="protein sequence ID" value="CAF4631111.1"/>
    <property type="molecule type" value="Genomic_DNA"/>
</dbReference>
<evidence type="ECO:0000313" key="5">
    <source>
        <dbReference type="Proteomes" id="UP000681967"/>
    </source>
</evidence>
<dbReference type="AlphaFoldDB" id="A0A8S2ZJK6"/>
<dbReference type="EMBL" id="CAJOBJ010105120">
    <property type="protein sequence ID" value="CAF4605507.1"/>
    <property type="molecule type" value="Genomic_DNA"/>
</dbReference>
<reference evidence="3" key="1">
    <citation type="submission" date="2021-02" db="EMBL/GenBank/DDBJ databases">
        <authorList>
            <person name="Nowell W R."/>
        </authorList>
    </citation>
    <scope>NUCLEOTIDE SEQUENCE</scope>
</reference>
<comment type="caution">
    <text evidence="3">The sequence shown here is derived from an EMBL/GenBank/DDBJ whole genome shotgun (WGS) entry which is preliminary data.</text>
</comment>
<protein>
    <submittedName>
        <fullName evidence="3">Uncharacterized protein</fullName>
    </submittedName>
</protein>
<sequence length="81" mass="9061">NEREQDENNDENSPIKSASYMDELRQRLERVLNDPPSPISTSSSPAPVQTTSNPIERHSCLPVSKSFRLPIQSVPIQVQSS</sequence>
<dbReference type="Proteomes" id="UP000676336">
    <property type="component" value="Unassembled WGS sequence"/>
</dbReference>
<evidence type="ECO:0000313" key="2">
    <source>
        <dbReference type="EMBL" id="CAF4605507.1"/>
    </source>
</evidence>
<gene>
    <name evidence="3" type="ORF">BYL167_LOCUS41372</name>
    <name evidence="2" type="ORF">GIL414_LOCUS39115</name>
    <name evidence="4" type="ORF">SMN809_LOCUS45415</name>
</gene>
<dbReference type="Proteomes" id="UP000681720">
    <property type="component" value="Unassembled WGS sequence"/>
</dbReference>
<proteinExistence type="predicted"/>
<evidence type="ECO:0000256" key="1">
    <source>
        <dbReference type="SAM" id="MobiDB-lite"/>
    </source>
</evidence>
<dbReference type="EMBL" id="CAJOBI010138770">
    <property type="protein sequence ID" value="CAF4757781.1"/>
    <property type="molecule type" value="Genomic_DNA"/>
</dbReference>
<name>A0A8S2ZJK6_9BILA</name>
<accession>A0A8S2ZJK6</accession>
<evidence type="ECO:0000313" key="4">
    <source>
        <dbReference type="EMBL" id="CAF4757781.1"/>
    </source>
</evidence>
<feature type="compositionally biased region" description="Basic and acidic residues" evidence="1">
    <location>
        <begin position="22"/>
        <end position="32"/>
    </location>
</feature>
<feature type="region of interest" description="Disordered" evidence="1">
    <location>
        <begin position="1"/>
        <end position="57"/>
    </location>
</feature>
<feature type="non-terminal residue" evidence="3">
    <location>
        <position position="1"/>
    </location>
</feature>
<feature type="compositionally biased region" description="Acidic residues" evidence="1">
    <location>
        <begin position="1"/>
        <end position="10"/>
    </location>
</feature>
<feature type="non-terminal residue" evidence="3">
    <location>
        <position position="81"/>
    </location>
</feature>
<organism evidence="3 5">
    <name type="scientific">Rotaria magnacalcarata</name>
    <dbReference type="NCBI Taxonomy" id="392030"/>
    <lineage>
        <taxon>Eukaryota</taxon>
        <taxon>Metazoa</taxon>
        <taxon>Spiralia</taxon>
        <taxon>Gnathifera</taxon>
        <taxon>Rotifera</taxon>
        <taxon>Eurotatoria</taxon>
        <taxon>Bdelloidea</taxon>
        <taxon>Philodinida</taxon>
        <taxon>Philodinidae</taxon>
        <taxon>Rotaria</taxon>
    </lineage>
</organism>
<dbReference type="Proteomes" id="UP000681967">
    <property type="component" value="Unassembled WGS sequence"/>
</dbReference>